<dbReference type="Proteomes" id="UP000754644">
    <property type="component" value="Unassembled WGS sequence"/>
</dbReference>
<comment type="caution">
    <text evidence="2">The sequence shown here is derived from an EMBL/GenBank/DDBJ whole genome shotgun (WGS) entry which is preliminary data.</text>
</comment>
<dbReference type="SUPFAM" id="SSF54909">
    <property type="entry name" value="Dimeric alpha+beta barrel"/>
    <property type="match status" value="1"/>
</dbReference>
<gene>
    <name evidence="2" type="ORF">HQ497_14945</name>
</gene>
<evidence type="ECO:0000313" key="2">
    <source>
        <dbReference type="EMBL" id="NQV66653.1"/>
    </source>
</evidence>
<protein>
    <submittedName>
        <fullName evidence="2">DUF1330 domain-containing protein</fullName>
    </submittedName>
</protein>
<name>A0A972VZT3_9GAMM</name>
<dbReference type="EMBL" id="JABMOJ010000556">
    <property type="protein sequence ID" value="NQV66653.1"/>
    <property type="molecule type" value="Genomic_DNA"/>
</dbReference>
<evidence type="ECO:0000313" key="3">
    <source>
        <dbReference type="Proteomes" id="UP000754644"/>
    </source>
</evidence>
<reference evidence="2" key="1">
    <citation type="submission" date="2020-05" db="EMBL/GenBank/DDBJ databases">
        <title>Sulfur intermediates as new biogeochemical hubs in an aquatic model microbial ecosystem.</title>
        <authorList>
            <person name="Vigneron A."/>
        </authorList>
    </citation>
    <scope>NUCLEOTIDE SEQUENCE</scope>
    <source>
        <strain evidence="2">Bin.250</strain>
    </source>
</reference>
<feature type="domain" description="DUF1330" evidence="1">
    <location>
        <begin position="43"/>
        <end position="122"/>
    </location>
</feature>
<evidence type="ECO:0000259" key="1">
    <source>
        <dbReference type="Pfam" id="PF07045"/>
    </source>
</evidence>
<sequence length="137" mass="15221">MAELSELLHAELLASLPDKDPIVMVNLVRFREHSLDGDGSGWDAYSRYSKADMPLLRKVGGTVLWAGRVAAMAFGVADAGRWDWIVLVQYPSKAAFLEMMTSADYARINTDRENGVEDHLIFAADETYSKLAKPSTR</sequence>
<accession>A0A972VZT3</accession>
<dbReference type="Pfam" id="PF07045">
    <property type="entry name" value="DUF1330"/>
    <property type="match status" value="1"/>
</dbReference>
<dbReference type="InterPro" id="IPR010753">
    <property type="entry name" value="DUF1330"/>
</dbReference>
<dbReference type="PANTHER" id="PTHR40257:SF1">
    <property type="entry name" value="DUF1330 DOMAIN-CONTAINING PROTEIN"/>
    <property type="match status" value="1"/>
</dbReference>
<dbReference type="PANTHER" id="PTHR40257">
    <property type="match status" value="1"/>
</dbReference>
<organism evidence="2 3">
    <name type="scientific">SAR86 cluster bacterium</name>
    <dbReference type="NCBI Taxonomy" id="2030880"/>
    <lineage>
        <taxon>Bacteria</taxon>
        <taxon>Pseudomonadati</taxon>
        <taxon>Pseudomonadota</taxon>
        <taxon>Gammaproteobacteria</taxon>
        <taxon>SAR86 cluster</taxon>
    </lineage>
</organism>
<dbReference type="AlphaFoldDB" id="A0A972VZT3"/>
<proteinExistence type="predicted"/>
<dbReference type="InterPro" id="IPR011008">
    <property type="entry name" value="Dimeric_a/b-barrel"/>
</dbReference>
<dbReference type="Gene3D" id="3.30.70.100">
    <property type="match status" value="1"/>
</dbReference>